<protein>
    <recommendedName>
        <fullName evidence="3">SnoaL-like domain-containing protein</fullName>
    </recommendedName>
</protein>
<dbReference type="SUPFAM" id="SSF54427">
    <property type="entry name" value="NTF2-like"/>
    <property type="match status" value="1"/>
</dbReference>
<dbReference type="Pfam" id="PF07366">
    <property type="entry name" value="SnoaL"/>
    <property type="match status" value="1"/>
</dbReference>
<organism evidence="1 2">
    <name type="scientific">Minwuia thermotolerans</name>
    <dbReference type="NCBI Taxonomy" id="2056226"/>
    <lineage>
        <taxon>Bacteria</taxon>
        <taxon>Pseudomonadati</taxon>
        <taxon>Pseudomonadota</taxon>
        <taxon>Alphaproteobacteria</taxon>
        <taxon>Minwuiales</taxon>
        <taxon>Minwuiaceae</taxon>
        <taxon>Minwuia</taxon>
    </lineage>
</organism>
<dbReference type="InterPro" id="IPR009959">
    <property type="entry name" value="Cyclase_SnoaL-like"/>
</dbReference>
<dbReference type="AlphaFoldDB" id="A0A2M9FVG8"/>
<keyword evidence="2" id="KW-1185">Reference proteome</keyword>
<evidence type="ECO:0000313" key="2">
    <source>
        <dbReference type="Proteomes" id="UP000229498"/>
    </source>
</evidence>
<dbReference type="InterPro" id="IPR032710">
    <property type="entry name" value="NTF2-like_dom_sf"/>
</dbReference>
<evidence type="ECO:0000313" key="1">
    <source>
        <dbReference type="EMBL" id="PJK27433.1"/>
    </source>
</evidence>
<name>A0A2M9FVG8_9PROT</name>
<dbReference type="EMBL" id="PHIG01000063">
    <property type="protein sequence ID" value="PJK27433.1"/>
    <property type="molecule type" value="Genomic_DNA"/>
</dbReference>
<dbReference type="Gene3D" id="3.10.450.50">
    <property type="match status" value="1"/>
</dbReference>
<dbReference type="GO" id="GO:0030638">
    <property type="term" value="P:polyketide metabolic process"/>
    <property type="evidence" value="ECO:0007669"/>
    <property type="project" value="InterPro"/>
</dbReference>
<accession>A0A2M9FVG8</accession>
<sequence length="161" mass="17967">MQAAQLSCRPARRMMAGMKRTPRQLMETYLLEVAAKGRLELIEELAQPDMVDEANQAFGGPPGREGLVAHVVGFRRNVGELELVIERIVAGDNEVMAWWSFSGKHVGPWLGRAPTGRDISGDVFSFFDLADDRISRYRVWLCADFDEPVVFDSSRAVPSPT</sequence>
<comment type="caution">
    <text evidence="1">The sequence shown here is derived from an EMBL/GenBank/DDBJ whole genome shotgun (WGS) entry which is preliminary data.</text>
</comment>
<dbReference type="OrthoDB" id="9182871at2"/>
<reference evidence="1 2" key="1">
    <citation type="submission" date="2017-11" db="EMBL/GenBank/DDBJ databases">
        <title>Draft genome sequence of Rhizobiales bacterium SY3-13.</title>
        <authorList>
            <person name="Sun C."/>
        </authorList>
    </citation>
    <scope>NUCLEOTIDE SEQUENCE [LARGE SCALE GENOMIC DNA]</scope>
    <source>
        <strain evidence="1 2">SY3-13</strain>
    </source>
</reference>
<dbReference type="RefSeq" id="WP_109795146.1">
    <property type="nucleotide sequence ID" value="NZ_PHIG01000063.1"/>
</dbReference>
<dbReference type="PANTHER" id="PTHR38436">
    <property type="entry name" value="POLYKETIDE CYCLASE SNOAL-LIKE DOMAIN"/>
    <property type="match status" value="1"/>
</dbReference>
<evidence type="ECO:0008006" key="3">
    <source>
        <dbReference type="Google" id="ProtNLM"/>
    </source>
</evidence>
<gene>
    <name evidence="1" type="ORF">CVT23_21140</name>
</gene>
<dbReference type="PANTHER" id="PTHR38436:SF1">
    <property type="entry name" value="ESTER CYCLASE"/>
    <property type="match status" value="1"/>
</dbReference>
<proteinExistence type="predicted"/>
<dbReference type="Proteomes" id="UP000229498">
    <property type="component" value="Unassembled WGS sequence"/>
</dbReference>